<dbReference type="Gene3D" id="3.30.1600.10">
    <property type="entry name" value="SIR2/SIRT2 'Small Domain"/>
    <property type="match status" value="1"/>
</dbReference>
<keyword evidence="4" id="KW-0479">Metal-binding</keyword>
<keyword evidence="4" id="KW-0862">Zinc</keyword>
<keyword evidence="2" id="KW-0808">Transferase</keyword>
<evidence type="ECO:0000313" key="6">
    <source>
        <dbReference type="EMBL" id="EFR30989.1"/>
    </source>
</evidence>
<accession>E4KPX0</accession>
<dbReference type="InterPro" id="IPR050134">
    <property type="entry name" value="NAD-dep_sirtuin_deacylases"/>
</dbReference>
<dbReference type="GO" id="GO:0017136">
    <property type="term" value="F:histone deacetylase activity, NAD-dependent"/>
    <property type="evidence" value="ECO:0007669"/>
    <property type="project" value="TreeGrafter"/>
</dbReference>
<evidence type="ECO:0000259" key="5">
    <source>
        <dbReference type="PROSITE" id="PS50305"/>
    </source>
</evidence>
<dbReference type="GO" id="GO:0046872">
    <property type="term" value="F:metal ion binding"/>
    <property type="evidence" value="ECO:0007669"/>
    <property type="project" value="UniProtKB-KW"/>
</dbReference>
<feature type="domain" description="Deacetylase sirtuin-type" evidence="5">
    <location>
        <begin position="13"/>
        <end position="263"/>
    </location>
</feature>
<evidence type="ECO:0000256" key="4">
    <source>
        <dbReference type="PROSITE-ProRule" id="PRU00236"/>
    </source>
</evidence>
<dbReference type="CDD" id="cd01407">
    <property type="entry name" value="SIR2-fam"/>
    <property type="match status" value="1"/>
</dbReference>
<sequence>MQKNPQNNSLNHPQDYKQQVNHLAHLVEQAKTVCVFTGAGASTESGIPDYRSRFGIWTKMEEEGKDPQYFAHYKRLVEDPAEFFGRRIGNGPGPKPNPGHYALAQMEGAGKDIRIVTQNVDGLHQEAGHRSVVELHGSHHRWYCMGCDRPYKFQELRYDHQHVPRCYICNGVVRPDVVYFGENIDPKIVAQAERAVAAADLLLIVGTTLATGRAKRLARSYTGGPVVVINCDEISIQPIKVDLFIQAGFAQVMQDLKTRLDHI</sequence>
<dbReference type="RefSeq" id="WP_006418192.1">
    <property type="nucleotide sequence ID" value="NZ_AENN01000015.1"/>
</dbReference>
<evidence type="ECO:0000313" key="7">
    <source>
        <dbReference type="Proteomes" id="UP000005990"/>
    </source>
</evidence>
<name>E4KPX0_9LACT</name>
<dbReference type="InterPro" id="IPR026591">
    <property type="entry name" value="Sirtuin_cat_small_dom_sf"/>
</dbReference>
<dbReference type="STRING" id="908337.HMPREF9257_1609"/>
<dbReference type="Gene3D" id="3.40.50.1220">
    <property type="entry name" value="TPP-binding domain"/>
    <property type="match status" value="1"/>
</dbReference>
<keyword evidence="3" id="KW-0520">NAD</keyword>
<reference evidence="6 7" key="1">
    <citation type="submission" date="2010-10" db="EMBL/GenBank/DDBJ databases">
        <authorList>
            <person name="Durkin A.S."/>
            <person name="Madupu R."/>
            <person name="Torralba M."/>
            <person name="Gillis M."/>
            <person name="Methe B."/>
            <person name="Sutton G."/>
            <person name="Nelson K.E."/>
        </authorList>
    </citation>
    <scope>NUCLEOTIDE SEQUENCE [LARGE SCALE GENOMIC DNA]</scope>
    <source>
        <strain evidence="6 7">ACS-139-V-Col8</strain>
    </source>
</reference>
<dbReference type="Proteomes" id="UP000005990">
    <property type="component" value="Unassembled WGS sequence"/>
</dbReference>
<evidence type="ECO:0000256" key="3">
    <source>
        <dbReference type="ARBA" id="ARBA00023027"/>
    </source>
</evidence>
<dbReference type="eggNOG" id="COG0846">
    <property type="taxonomic scope" value="Bacteria"/>
</dbReference>
<dbReference type="InterPro" id="IPR026590">
    <property type="entry name" value="Ssirtuin_cat_dom"/>
</dbReference>
<evidence type="ECO:0000256" key="2">
    <source>
        <dbReference type="ARBA" id="ARBA00022679"/>
    </source>
</evidence>
<dbReference type="PANTHER" id="PTHR11085:SF10">
    <property type="entry name" value="NAD-DEPENDENT PROTEIN DEACYLASE SIRTUIN-5, MITOCHONDRIAL-RELATED"/>
    <property type="match status" value="1"/>
</dbReference>
<protein>
    <recommendedName>
        <fullName evidence="1">protein acetyllysine N-acetyltransferase</fullName>
        <ecNumber evidence="1">2.3.1.286</ecNumber>
    </recommendedName>
</protein>
<feature type="active site" description="Proton acceptor" evidence="4">
    <location>
        <position position="136"/>
    </location>
</feature>
<dbReference type="AlphaFoldDB" id="E4KPX0"/>
<proteinExistence type="predicted"/>
<feature type="binding site" evidence="4">
    <location>
        <position position="144"/>
    </location>
    <ligand>
        <name>Zn(2+)</name>
        <dbReference type="ChEBI" id="CHEBI:29105"/>
    </ligand>
</feature>
<dbReference type="InterPro" id="IPR003000">
    <property type="entry name" value="Sirtuin"/>
</dbReference>
<dbReference type="Pfam" id="PF02146">
    <property type="entry name" value="SIR2"/>
    <property type="match status" value="1"/>
</dbReference>
<dbReference type="InterPro" id="IPR029035">
    <property type="entry name" value="DHS-like_NAD/FAD-binding_dom"/>
</dbReference>
<organism evidence="6 7">
    <name type="scientific">Eremococcus coleocola ACS-139-V-Col8</name>
    <dbReference type="NCBI Taxonomy" id="908337"/>
    <lineage>
        <taxon>Bacteria</taxon>
        <taxon>Bacillati</taxon>
        <taxon>Bacillota</taxon>
        <taxon>Bacilli</taxon>
        <taxon>Lactobacillales</taxon>
        <taxon>Aerococcaceae</taxon>
        <taxon>Eremococcus</taxon>
    </lineage>
</organism>
<dbReference type="GO" id="GO:0070403">
    <property type="term" value="F:NAD+ binding"/>
    <property type="evidence" value="ECO:0007669"/>
    <property type="project" value="InterPro"/>
</dbReference>
<feature type="binding site" evidence="4">
    <location>
        <position position="166"/>
    </location>
    <ligand>
        <name>Zn(2+)</name>
        <dbReference type="ChEBI" id="CHEBI:29105"/>
    </ligand>
</feature>
<keyword evidence="7" id="KW-1185">Reference proteome</keyword>
<dbReference type="EC" id="2.3.1.286" evidence="1"/>
<dbReference type="PROSITE" id="PS50305">
    <property type="entry name" value="SIRTUIN"/>
    <property type="match status" value="1"/>
</dbReference>
<dbReference type="EMBL" id="AENN01000015">
    <property type="protein sequence ID" value="EFR30989.1"/>
    <property type="molecule type" value="Genomic_DNA"/>
</dbReference>
<dbReference type="SUPFAM" id="SSF52467">
    <property type="entry name" value="DHS-like NAD/FAD-binding domain"/>
    <property type="match status" value="1"/>
</dbReference>
<feature type="binding site" evidence="4">
    <location>
        <position position="147"/>
    </location>
    <ligand>
        <name>Zn(2+)</name>
        <dbReference type="ChEBI" id="CHEBI:29105"/>
    </ligand>
</feature>
<feature type="binding site" evidence="4">
    <location>
        <position position="169"/>
    </location>
    <ligand>
        <name>Zn(2+)</name>
        <dbReference type="ChEBI" id="CHEBI:29105"/>
    </ligand>
</feature>
<gene>
    <name evidence="6" type="ORF">HMPREF9257_1609</name>
</gene>
<comment type="caution">
    <text evidence="6">The sequence shown here is derived from an EMBL/GenBank/DDBJ whole genome shotgun (WGS) entry which is preliminary data.</text>
</comment>
<dbReference type="PANTHER" id="PTHR11085">
    <property type="entry name" value="NAD-DEPENDENT PROTEIN DEACYLASE SIRTUIN-5, MITOCHONDRIAL-RELATED"/>
    <property type="match status" value="1"/>
</dbReference>
<evidence type="ECO:0000256" key="1">
    <source>
        <dbReference type="ARBA" id="ARBA00012928"/>
    </source>
</evidence>